<protein>
    <submittedName>
        <fullName evidence="1">6484_t:CDS:1</fullName>
    </submittedName>
</protein>
<evidence type="ECO:0000313" key="2">
    <source>
        <dbReference type="Proteomes" id="UP000789702"/>
    </source>
</evidence>
<dbReference type="EMBL" id="CAJVPU010014492">
    <property type="protein sequence ID" value="CAG8640521.1"/>
    <property type="molecule type" value="Genomic_DNA"/>
</dbReference>
<name>A0ACA9NB35_9GLOM</name>
<reference evidence="1" key="1">
    <citation type="submission" date="2021-06" db="EMBL/GenBank/DDBJ databases">
        <authorList>
            <person name="Kallberg Y."/>
            <person name="Tangrot J."/>
            <person name="Rosling A."/>
        </authorList>
    </citation>
    <scope>NUCLEOTIDE SEQUENCE</scope>
    <source>
        <strain evidence="1">IL203A</strain>
    </source>
</reference>
<evidence type="ECO:0000313" key="1">
    <source>
        <dbReference type="EMBL" id="CAG8640521.1"/>
    </source>
</evidence>
<organism evidence="1 2">
    <name type="scientific">Dentiscutata heterogama</name>
    <dbReference type="NCBI Taxonomy" id="1316150"/>
    <lineage>
        <taxon>Eukaryota</taxon>
        <taxon>Fungi</taxon>
        <taxon>Fungi incertae sedis</taxon>
        <taxon>Mucoromycota</taxon>
        <taxon>Glomeromycotina</taxon>
        <taxon>Glomeromycetes</taxon>
        <taxon>Diversisporales</taxon>
        <taxon>Gigasporaceae</taxon>
        <taxon>Dentiscutata</taxon>
    </lineage>
</organism>
<feature type="non-terminal residue" evidence="1">
    <location>
        <position position="39"/>
    </location>
</feature>
<gene>
    <name evidence="1" type="ORF">DHETER_LOCUS8824</name>
</gene>
<accession>A0ACA9NB35</accession>
<dbReference type="Proteomes" id="UP000789702">
    <property type="component" value="Unassembled WGS sequence"/>
</dbReference>
<comment type="caution">
    <text evidence="1">The sequence shown here is derived from an EMBL/GenBank/DDBJ whole genome shotgun (WGS) entry which is preliminary data.</text>
</comment>
<sequence>RLRQGLGGYDDDMTILDVACLVYEYCQSRQGLEGYDDDM</sequence>
<feature type="non-terminal residue" evidence="1">
    <location>
        <position position="1"/>
    </location>
</feature>
<proteinExistence type="predicted"/>
<keyword evidence="2" id="KW-1185">Reference proteome</keyword>